<feature type="region of interest" description="Disordered" evidence="1">
    <location>
        <begin position="292"/>
        <end position="315"/>
    </location>
</feature>
<comment type="caution">
    <text evidence="2">The sequence shown here is derived from an EMBL/GenBank/DDBJ whole genome shotgun (WGS) entry which is preliminary data.</text>
</comment>
<dbReference type="EMBL" id="JARJLG010000064">
    <property type="protein sequence ID" value="KAJ7755295.1"/>
    <property type="molecule type" value="Genomic_DNA"/>
</dbReference>
<reference evidence="2" key="1">
    <citation type="submission" date="2023-03" db="EMBL/GenBank/DDBJ databases">
        <title>Massive genome expansion in bonnet fungi (Mycena s.s.) driven by repeated elements and novel gene families across ecological guilds.</title>
        <authorList>
            <consortium name="Lawrence Berkeley National Laboratory"/>
            <person name="Harder C.B."/>
            <person name="Miyauchi S."/>
            <person name="Viragh M."/>
            <person name="Kuo A."/>
            <person name="Thoen E."/>
            <person name="Andreopoulos B."/>
            <person name="Lu D."/>
            <person name="Skrede I."/>
            <person name="Drula E."/>
            <person name="Henrissat B."/>
            <person name="Morin E."/>
            <person name="Kohler A."/>
            <person name="Barry K."/>
            <person name="LaButti K."/>
            <person name="Morin E."/>
            <person name="Salamov A."/>
            <person name="Lipzen A."/>
            <person name="Mereny Z."/>
            <person name="Hegedus B."/>
            <person name="Baldrian P."/>
            <person name="Stursova M."/>
            <person name="Weitz H."/>
            <person name="Taylor A."/>
            <person name="Grigoriev I.V."/>
            <person name="Nagy L.G."/>
            <person name="Martin F."/>
            <person name="Kauserud H."/>
        </authorList>
    </citation>
    <scope>NUCLEOTIDE SEQUENCE</scope>
    <source>
        <strain evidence="2">CBHHK188m</strain>
    </source>
</reference>
<feature type="non-terminal residue" evidence="2">
    <location>
        <position position="315"/>
    </location>
</feature>
<evidence type="ECO:0000256" key="1">
    <source>
        <dbReference type="SAM" id="MobiDB-lite"/>
    </source>
</evidence>
<feature type="region of interest" description="Disordered" evidence="1">
    <location>
        <begin position="259"/>
        <end position="279"/>
    </location>
</feature>
<evidence type="ECO:0008006" key="4">
    <source>
        <dbReference type="Google" id="ProtNLM"/>
    </source>
</evidence>
<feature type="compositionally biased region" description="Polar residues" evidence="1">
    <location>
        <begin position="306"/>
        <end position="315"/>
    </location>
</feature>
<evidence type="ECO:0000313" key="2">
    <source>
        <dbReference type="EMBL" id="KAJ7755295.1"/>
    </source>
</evidence>
<proteinExistence type="predicted"/>
<keyword evidence="3" id="KW-1185">Reference proteome</keyword>
<name>A0AAD7J563_9AGAR</name>
<sequence>LTHHRAHCPYVDISIPKEIKQLIESMKNSPASAIWDHIMRENPSTELTRKQVYAEWAHVNESVWKLDSNQIKSATKLLERVEGEKIEIIPIEKQSGIDTVTFSFINILRDFGDQIEEVAMDSTWKTNVLGHELYAIVSEANGQAIPTGFMFLGCDASADTGEKELTLRHLIQHVDIYCKHIMFTGSYKDTVKISGFRAEIPRAKHQLCYIHAISYIEKCLAEDGPPAAYDPRVAHRVFRFIDPTWAPGVSSGWLEDHVSEEDAEMERPAPEDGQQSSEQVCVHTIVDLSSLIGSKQGDELPPTNMPPTSFYTEDG</sequence>
<gene>
    <name evidence="2" type="ORF">DFH07DRAFT_743239</name>
</gene>
<evidence type="ECO:0000313" key="3">
    <source>
        <dbReference type="Proteomes" id="UP001215280"/>
    </source>
</evidence>
<organism evidence="2 3">
    <name type="scientific">Mycena maculata</name>
    <dbReference type="NCBI Taxonomy" id="230809"/>
    <lineage>
        <taxon>Eukaryota</taxon>
        <taxon>Fungi</taxon>
        <taxon>Dikarya</taxon>
        <taxon>Basidiomycota</taxon>
        <taxon>Agaricomycotina</taxon>
        <taxon>Agaricomycetes</taxon>
        <taxon>Agaricomycetidae</taxon>
        <taxon>Agaricales</taxon>
        <taxon>Marasmiineae</taxon>
        <taxon>Mycenaceae</taxon>
        <taxon>Mycena</taxon>
    </lineage>
</organism>
<dbReference type="Proteomes" id="UP001215280">
    <property type="component" value="Unassembled WGS sequence"/>
</dbReference>
<dbReference type="AlphaFoldDB" id="A0AAD7J563"/>
<accession>A0AAD7J563</accession>
<protein>
    <recommendedName>
        <fullName evidence="4">MULE transposase domain-containing protein</fullName>
    </recommendedName>
</protein>